<evidence type="ECO:0000256" key="1">
    <source>
        <dbReference type="ARBA" id="ARBA00001974"/>
    </source>
</evidence>
<dbReference type="InterPro" id="IPR013786">
    <property type="entry name" value="AcylCoA_DH/ox_N"/>
</dbReference>
<dbReference type="InterPro" id="IPR037069">
    <property type="entry name" value="AcylCoA_DH/ox_N_sf"/>
</dbReference>
<keyword evidence="6 7" id="KW-0560">Oxidoreductase</keyword>
<dbReference type="InterPro" id="IPR036250">
    <property type="entry name" value="AcylCo_DH-like_C"/>
</dbReference>
<evidence type="ECO:0000256" key="2">
    <source>
        <dbReference type="ARBA" id="ARBA00009347"/>
    </source>
</evidence>
<dbReference type="Pfam" id="PF02770">
    <property type="entry name" value="Acyl-CoA_dh_M"/>
    <property type="match status" value="1"/>
</dbReference>
<evidence type="ECO:0000256" key="6">
    <source>
        <dbReference type="ARBA" id="ARBA00023002"/>
    </source>
</evidence>
<sequence>MTAALSDAELIWAADFVRDRVRPLESLPFTPELRSTLVNDLGAEVRARGLWAPHLRVEDGGAGFSWAEIARIFEVLGTSPLAPLAFGCWPPDSVNAQMMAECVTEAQRERWLRPLIEGEITTAFAMTEPDAGSDPSLLGSRAEFVDGEWVLNGRKIWITNGSRADMVVALFVTGADERGRPQASLFLVPRDTPGFTVVRDLPHIGNPDGSDQVVDLHSELDFTDVRLPGEALLGQAGDGFRLAQLRLAAARLQHCMRWISLAEEALTLMSRRAATRRAHGGLLADKATVQHYIARAATGIHLSRLLVTDTARLIDEKGTRAARVEIAMCKVYVANVLGQTIDDAIQVHGAAGISADFPLEAMARFARGARLLDGPDEVHEMVISRSTVAARATEETV</sequence>
<dbReference type="InterPro" id="IPR006091">
    <property type="entry name" value="Acyl-CoA_Oxase/DH_mid-dom"/>
</dbReference>
<evidence type="ECO:0000259" key="8">
    <source>
        <dbReference type="Pfam" id="PF00441"/>
    </source>
</evidence>
<accession>A0ABP7F6T8</accession>
<dbReference type="Pfam" id="PF00441">
    <property type="entry name" value="Acyl-CoA_dh_1"/>
    <property type="match status" value="1"/>
</dbReference>
<evidence type="ECO:0000256" key="7">
    <source>
        <dbReference type="RuleBase" id="RU362125"/>
    </source>
</evidence>
<dbReference type="RefSeq" id="WP_344753591.1">
    <property type="nucleotide sequence ID" value="NZ_BAABAE010000002.1"/>
</dbReference>
<dbReference type="Gene3D" id="1.20.140.10">
    <property type="entry name" value="Butyryl-CoA Dehydrogenase, subunit A, domain 3"/>
    <property type="match status" value="1"/>
</dbReference>
<evidence type="ECO:0000256" key="3">
    <source>
        <dbReference type="ARBA" id="ARBA00011738"/>
    </source>
</evidence>
<reference evidence="12" key="1">
    <citation type="journal article" date="2019" name="Int. J. Syst. Evol. Microbiol.">
        <title>The Global Catalogue of Microorganisms (GCM) 10K type strain sequencing project: providing services to taxonomists for standard genome sequencing and annotation.</title>
        <authorList>
            <consortium name="The Broad Institute Genomics Platform"/>
            <consortium name="The Broad Institute Genome Sequencing Center for Infectious Disease"/>
            <person name="Wu L."/>
            <person name="Ma J."/>
        </authorList>
    </citation>
    <scope>NUCLEOTIDE SEQUENCE [LARGE SCALE GENOMIC DNA]</scope>
    <source>
        <strain evidence="12">JCM 16949</strain>
    </source>
</reference>
<keyword evidence="5 7" id="KW-0274">FAD</keyword>
<feature type="domain" description="Acyl-CoA oxidase/dehydrogenase middle" evidence="9">
    <location>
        <begin position="123"/>
        <end position="207"/>
    </location>
</feature>
<evidence type="ECO:0000256" key="5">
    <source>
        <dbReference type="ARBA" id="ARBA00022827"/>
    </source>
</evidence>
<feature type="domain" description="Acyl-CoA dehydrogenase/oxidase N-terminal" evidence="10">
    <location>
        <begin position="15"/>
        <end position="119"/>
    </location>
</feature>
<evidence type="ECO:0000259" key="9">
    <source>
        <dbReference type="Pfam" id="PF02770"/>
    </source>
</evidence>
<dbReference type="Pfam" id="PF02771">
    <property type="entry name" value="Acyl-CoA_dh_N"/>
    <property type="match status" value="1"/>
</dbReference>
<evidence type="ECO:0000313" key="12">
    <source>
        <dbReference type="Proteomes" id="UP001501004"/>
    </source>
</evidence>
<proteinExistence type="inferred from homology"/>
<dbReference type="Proteomes" id="UP001501004">
    <property type="component" value="Unassembled WGS sequence"/>
</dbReference>
<dbReference type="Gene3D" id="2.40.110.10">
    <property type="entry name" value="Butyryl-CoA Dehydrogenase, subunit A, domain 2"/>
    <property type="match status" value="1"/>
</dbReference>
<dbReference type="SUPFAM" id="SSF56645">
    <property type="entry name" value="Acyl-CoA dehydrogenase NM domain-like"/>
    <property type="match status" value="1"/>
</dbReference>
<dbReference type="EMBL" id="BAABAE010000002">
    <property type="protein sequence ID" value="GAA3732489.1"/>
    <property type="molecule type" value="Genomic_DNA"/>
</dbReference>
<dbReference type="InterPro" id="IPR009100">
    <property type="entry name" value="AcylCoA_DH/oxidase_NM_dom_sf"/>
</dbReference>
<organism evidence="11 12">
    <name type="scientific">Leifsonella bigeumensis</name>
    <dbReference type="NCBI Taxonomy" id="433643"/>
    <lineage>
        <taxon>Bacteria</taxon>
        <taxon>Bacillati</taxon>
        <taxon>Actinomycetota</taxon>
        <taxon>Actinomycetes</taxon>
        <taxon>Micrococcales</taxon>
        <taxon>Microbacteriaceae</taxon>
        <taxon>Leifsonella</taxon>
    </lineage>
</organism>
<evidence type="ECO:0000313" key="11">
    <source>
        <dbReference type="EMBL" id="GAA3732489.1"/>
    </source>
</evidence>
<comment type="caution">
    <text evidence="11">The sequence shown here is derived from an EMBL/GenBank/DDBJ whole genome shotgun (WGS) entry which is preliminary data.</text>
</comment>
<name>A0ABP7F6T8_9MICO</name>
<comment type="similarity">
    <text evidence="2 7">Belongs to the acyl-CoA dehydrogenase family.</text>
</comment>
<evidence type="ECO:0000259" key="10">
    <source>
        <dbReference type="Pfam" id="PF02771"/>
    </source>
</evidence>
<keyword evidence="4 7" id="KW-0285">Flavoprotein</keyword>
<dbReference type="PANTHER" id="PTHR48083">
    <property type="entry name" value="MEDIUM-CHAIN SPECIFIC ACYL-COA DEHYDROGENASE, MITOCHONDRIAL-RELATED"/>
    <property type="match status" value="1"/>
</dbReference>
<dbReference type="PANTHER" id="PTHR48083:SF13">
    <property type="entry name" value="ACYL-COA DEHYDROGENASE FAMILY MEMBER 11"/>
    <property type="match status" value="1"/>
</dbReference>
<keyword evidence="12" id="KW-1185">Reference proteome</keyword>
<dbReference type="InterPro" id="IPR009075">
    <property type="entry name" value="AcylCo_DH/oxidase_C"/>
</dbReference>
<dbReference type="InterPro" id="IPR050741">
    <property type="entry name" value="Acyl-CoA_dehydrogenase"/>
</dbReference>
<protein>
    <submittedName>
        <fullName evidence="11">Acyl-CoA dehydrogenase family protein</fullName>
    </submittedName>
</protein>
<dbReference type="InterPro" id="IPR046373">
    <property type="entry name" value="Acyl-CoA_Oxase/DH_mid-dom_sf"/>
</dbReference>
<dbReference type="Gene3D" id="1.10.540.10">
    <property type="entry name" value="Acyl-CoA dehydrogenase/oxidase, N-terminal domain"/>
    <property type="match status" value="1"/>
</dbReference>
<dbReference type="SUPFAM" id="SSF47203">
    <property type="entry name" value="Acyl-CoA dehydrogenase C-terminal domain-like"/>
    <property type="match status" value="1"/>
</dbReference>
<feature type="domain" description="Acyl-CoA dehydrogenase/oxidase C-terminal" evidence="8">
    <location>
        <begin position="237"/>
        <end position="386"/>
    </location>
</feature>
<comment type="cofactor">
    <cofactor evidence="1 7">
        <name>FAD</name>
        <dbReference type="ChEBI" id="CHEBI:57692"/>
    </cofactor>
</comment>
<gene>
    <name evidence="11" type="ORF">GCM10022239_06110</name>
</gene>
<comment type="subunit">
    <text evidence="3">Homodimer.</text>
</comment>
<evidence type="ECO:0000256" key="4">
    <source>
        <dbReference type="ARBA" id="ARBA00022630"/>
    </source>
</evidence>